<organism evidence="2 3">
    <name type="scientific">Thiovibrio frasassiensis</name>
    <dbReference type="NCBI Taxonomy" id="2984131"/>
    <lineage>
        <taxon>Bacteria</taxon>
        <taxon>Pseudomonadati</taxon>
        <taxon>Thermodesulfobacteriota</taxon>
        <taxon>Desulfobulbia</taxon>
        <taxon>Desulfobulbales</taxon>
        <taxon>Thiovibrionaceae</taxon>
        <taxon>Thiovibrio</taxon>
    </lineage>
</organism>
<feature type="transmembrane region" description="Helical" evidence="1">
    <location>
        <begin position="92"/>
        <end position="114"/>
    </location>
</feature>
<feature type="transmembrane region" description="Helical" evidence="1">
    <location>
        <begin position="198"/>
        <end position="216"/>
    </location>
</feature>
<keyword evidence="1" id="KW-1133">Transmembrane helix</keyword>
<keyword evidence="3" id="KW-1185">Reference proteome</keyword>
<dbReference type="Proteomes" id="UP001154240">
    <property type="component" value="Unassembled WGS sequence"/>
</dbReference>
<keyword evidence="1" id="KW-0472">Membrane</keyword>
<evidence type="ECO:0000256" key="1">
    <source>
        <dbReference type="SAM" id="Phobius"/>
    </source>
</evidence>
<feature type="transmembrane region" description="Helical" evidence="1">
    <location>
        <begin position="376"/>
        <end position="395"/>
    </location>
</feature>
<name>A0A9X4MEH1_9BACT</name>
<evidence type="ECO:0000313" key="3">
    <source>
        <dbReference type="Proteomes" id="UP001154240"/>
    </source>
</evidence>
<dbReference type="RefSeq" id="WP_307632113.1">
    <property type="nucleotide sequence ID" value="NZ_JAPHEH010000001.1"/>
</dbReference>
<feature type="transmembrane region" description="Helical" evidence="1">
    <location>
        <begin position="278"/>
        <end position="297"/>
    </location>
</feature>
<feature type="transmembrane region" description="Helical" evidence="1">
    <location>
        <begin position="147"/>
        <end position="167"/>
    </location>
</feature>
<keyword evidence="1" id="KW-0812">Transmembrane</keyword>
<comment type="caution">
    <text evidence="2">The sequence shown here is derived from an EMBL/GenBank/DDBJ whole genome shotgun (WGS) entry which is preliminary data.</text>
</comment>
<evidence type="ECO:0000313" key="2">
    <source>
        <dbReference type="EMBL" id="MDG4475137.1"/>
    </source>
</evidence>
<dbReference type="EMBL" id="JAPHEH010000001">
    <property type="protein sequence ID" value="MDG4475137.1"/>
    <property type="molecule type" value="Genomic_DNA"/>
</dbReference>
<dbReference type="AlphaFoldDB" id="A0A9X4MEH1"/>
<reference evidence="2" key="1">
    <citation type="journal article" date="2022" name="bioRxiv">
        <title>Thiovibrio frasassiensisgen. nov., sp. nov., an autotrophic, elemental sulfur disproportionating bacterium isolated from sulfidic karst sediment, and proposal of Thiovibrionaceae fam. nov.</title>
        <authorList>
            <person name="Aronson H."/>
            <person name="Thomas C."/>
            <person name="Bhattacharyya M."/>
            <person name="Eckstein S."/>
            <person name="Jensen S."/>
            <person name="Barco R."/>
            <person name="Macalady J."/>
            <person name="Amend J."/>
        </authorList>
    </citation>
    <scope>NUCLEOTIDE SEQUENCE</scope>
    <source>
        <strain evidence="2">RS19-109</strain>
    </source>
</reference>
<sequence>MTTLPTNSMQKWLFRGAALLLATTIGALAFYIFCSYQAFFNSDAAIANILAEEIVRAGDFFPKTWWYVNNDLWVFYKHLLLIPWVMAGENSFFAHGVSVFLVVLVTMTVLALLLRNLGLSKTAALMGCVVVGLGYSPMYLREVYGEAAYTWYFAFILSFLLLPLQAARPDSGRISRQALFALLLVLVYLVVIENPVRFLVYYIAPFFGAFLVLLYAERQALLAGGADGCRARFFPKIIPAAAVLAALLLGAFSHDFLLARLNHAGGANQALLVPVQQLLFHVAYSLLGFLNFIGAEWGDKVVLASAEGVFSLLKLGFYPVALVLPACYGWKNILRLERGQRYFLLLSYLGFGLIFFLYSVSTLHDGAFAARNNIRYIIPYLMMILVCPVVVWRFFPQVAKGVLVVTLVLAIGGSWKNISPEGWRETAKGQADLIAALKSRGLSHGYAPYWDSHVYTVLSKGTVRIRPIDIDWRGVGLCVWLSSDRWYEKGYADGKVFFLVSNDKLENWKDGSERLSLPQPAEVFTHDGYTVFVFSANPLIGIGESGRACREGDESEP</sequence>
<accession>A0A9X4MEH1</accession>
<feature type="transmembrane region" description="Helical" evidence="1">
    <location>
        <begin position="12"/>
        <end position="33"/>
    </location>
</feature>
<feature type="transmembrane region" description="Helical" evidence="1">
    <location>
        <begin position="342"/>
        <end position="364"/>
    </location>
</feature>
<gene>
    <name evidence="2" type="ORF">OLX77_03060</name>
</gene>
<feature type="transmembrane region" description="Helical" evidence="1">
    <location>
        <begin position="309"/>
        <end position="330"/>
    </location>
</feature>
<feature type="transmembrane region" description="Helical" evidence="1">
    <location>
        <begin position="237"/>
        <end position="258"/>
    </location>
</feature>
<proteinExistence type="predicted"/>
<reference evidence="2" key="2">
    <citation type="submission" date="2022-10" db="EMBL/GenBank/DDBJ databases">
        <authorList>
            <person name="Aronson H.S."/>
        </authorList>
    </citation>
    <scope>NUCLEOTIDE SEQUENCE</scope>
    <source>
        <strain evidence="2">RS19-109</strain>
    </source>
</reference>
<feature type="transmembrane region" description="Helical" evidence="1">
    <location>
        <begin position="174"/>
        <end position="192"/>
    </location>
</feature>
<protein>
    <submittedName>
        <fullName evidence="2">Uncharacterized protein</fullName>
    </submittedName>
</protein>